<sequence length="147" mass="17157">MTRLHDSVERWLIHENYPMNKTQSDVDTFKFIIKNGDGLGNNIEIFEPKQQEGILIVGVKVELKTKLITRFLELNETEQEKLKTKIADFCYSIKAVHKFLDEDGKKKAGVYIVLDKPEQLNQAFFMKTLEDIIAMSEQTNRFLIKTF</sequence>
<accession>A0A075HM19</accession>
<dbReference type="Pfam" id="PF10061">
    <property type="entry name" value="DUF2299"/>
    <property type="match status" value="1"/>
</dbReference>
<dbReference type="AlphaFoldDB" id="A0A075HM19"/>
<dbReference type="EMBL" id="KF901017">
    <property type="protein sequence ID" value="AIF15008.1"/>
    <property type="molecule type" value="Genomic_DNA"/>
</dbReference>
<reference evidence="1" key="1">
    <citation type="journal article" date="2014" name="Genome Biol. Evol.">
        <title>Pangenome evidence for extensive interdomain horizontal transfer affecting lineage core and shell genes in uncultured planktonic thaumarchaeota and euryarchaeota.</title>
        <authorList>
            <person name="Deschamps P."/>
            <person name="Zivanovic Y."/>
            <person name="Moreira D."/>
            <person name="Rodriguez-Valera F."/>
            <person name="Lopez-Garcia P."/>
        </authorList>
    </citation>
    <scope>NUCLEOTIDE SEQUENCE</scope>
</reference>
<organism evidence="1">
    <name type="scientific">uncultured marine thaumarchaeote KM3_69_B11</name>
    <dbReference type="NCBI Taxonomy" id="1456244"/>
    <lineage>
        <taxon>Archaea</taxon>
        <taxon>Nitrososphaerota</taxon>
        <taxon>environmental samples</taxon>
    </lineage>
</organism>
<evidence type="ECO:0000313" key="1">
    <source>
        <dbReference type="EMBL" id="AIF15008.1"/>
    </source>
</evidence>
<name>A0A075HM19_9ARCH</name>
<protein>
    <recommendedName>
        <fullName evidence="2">DUF2299 domain-containing protein</fullName>
    </recommendedName>
</protein>
<proteinExistence type="predicted"/>
<dbReference type="Gene3D" id="3.30.1460.10">
    <property type="match status" value="1"/>
</dbReference>
<dbReference type="InterPro" id="IPR018747">
    <property type="entry name" value="DUF2299"/>
</dbReference>
<evidence type="ECO:0008006" key="2">
    <source>
        <dbReference type="Google" id="ProtNLM"/>
    </source>
</evidence>